<comment type="similarity">
    <text evidence="1">Belongs to the eIF-2-beta/eIF-5 family.</text>
</comment>
<evidence type="ECO:0000256" key="3">
    <source>
        <dbReference type="ARBA" id="ARBA00022917"/>
    </source>
</evidence>
<dbReference type="EMBL" id="JWZT01002592">
    <property type="protein sequence ID" value="KII69104.1"/>
    <property type="molecule type" value="Genomic_DNA"/>
</dbReference>
<evidence type="ECO:0000313" key="7">
    <source>
        <dbReference type="EMBL" id="KII69104.1"/>
    </source>
</evidence>
<dbReference type="SUPFAM" id="SSF100966">
    <property type="entry name" value="Translation initiation factor 2 beta, aIF2beta, N-terminal domain"/>
    <property type="match status" value="1"/>
</dbReference>
<feature type="domain" description="Translation initiation factor IF2/IF5" evidence="6">
    <location>
        <begin position="12"/>
        <end position="121"/>
    </location>
</feature>
<keyword evidence="8" id="KW-1185">Reference proteome</keyword>
<dbReference type="Proteomes" id="UP000031668">
    <property type="component" value="Unassembled WGS sequence"/>
</dbReference>
<dbReference type="GO" id="GO:0031369">
    <property type="term" value="F:translation initiation factor binding"/>
    <property type="evidence" value="ECO:0007669"/>
    <property type="project" value="TreeGrafter"/>
</dbReference>
<dbReference type="OrthoDB" id="10255414at2759"/>
<keyword evidence="3" id="KW-0648">Protein biosynthesis</keyword>
<dbReference type="GO" id="GO:0001731">
    <property type="term" value="P:formation of translation preinitiation complex"/>
    <property type="evidence" value="ECO:0007669"/>
    <property type="project" value="TreeGrafter"/>
</dbReference>
<evidence type="ECO:0000256" key="5">
    <source>
        <dbReference type="ARBA" id="ARBA00042452"/>
    </source>
</evidence>
<dbReference type="InterPro" id="IPR045196">
    <property type="entry name" value="IF2/IF5"/>
</dbReference>
<gene>
    <name evidence="7" type="ORF">RF11_04219</name>
</gene>
<comment type="caution">
    <text evidence="7">The sequence shown here is derived from an EMBL/GenBank/DDBJ whole genome shotgun (WGS) entry which is preliminary data.</text>
</comment>
<dbReference type="SUPFAM" id="SSF75689">
    <property type="entry name" value="Zinc-binding domain of translation initiation factor 2 beta"/>
    <property type="match status" value="1"/>
</dbReference>
<evidence type="ECO:0000313" key="8">
    <source>
        <dbReference type="Proteomes" id="UP000031668"/>
    </source>
</evidence>
<dbReference type="Pfam" id="PF01873">
    <property type="entry name" value="eIF-5_eIF-2B"/>
    <property type="match status" value="1"/>
</dbReference>
<dbReference type="InterPro" id="IPR002735">
    <property type="entry name" value="Transl_init_fac_IF2/IF5_dom"/>
</dbReference>
<dbReference type="Gene3D" id="3.30.30.170">
    <property type="match status" value="1"/>
</dbReference>
<dbReference type="AlphaFoldDB" id="A0A0C2IUQ9"/>
<keyword evidence="2 7" id="KW-0396">Initiation factor</keyword>
<sequence>MLEIDPEVLSVRKKYATRPPELQRVGTKRIRFMNFIEICNVFKRPSSHLMDFILVELGTTGSLDSKEALTVKGRYEIKQFEAILRKYIKEYVLCPNCKSSETKLVKEQRLSFIICDKCNSKRSVSNIKSGMQGSQNK</sequence>
<dbReference type="OMA" id="FIRYYVV"/>
<accession>A0A0C2IUQ9</accession>
<evidence type="ECO:0000256" key="4">
    <source>
        <dbReference type="ARBA" id="ARBA00040874"/>
    </source>
</evidence>
<dbReference type="GO" id="GO:0005850">
    <property type="term" value="C:eukaryotic translation initiation factor 2 complex"/>
    <property type="evidence" value="ECO:0007669"/>
    <property type="project" value="TreeGrafter"/>
</dbReference>
<dbReference type="PANTHER" id="PTHR23001">
    <property type="entry name" value="EUKARYOTIC TRANSLATION INITIATION FACTOR"/>
    <property type="match status" value="1"/>
</dbReference>
<proteinExistence type="inferred from homology"/>
<evidence type="ECO:0000256" key="2">
    <source>
        <dbReference type="ARBA" id="ARBA00022540"/>
    </source>
</evidence>
<organism evidence="7 8">
    <name type="scientific">Thelohanellus kitauei</name>
    <name type="common">Myxosporean</name>
    <dbReference type="NCBI Taxonomy" id="669202"/>
    <lineage>
        <taxon>Eukaryota</taxon>
        <taxon>Metazoa</taxon>
        <taxon>Cnidaria</taxon>
        <taxon>Myxozoa</taxon>
        <taxon>Myxosporea</taxon>
        <taxon>Bivalvulida</taxon>
        <taxon>Platysporina</taxon>
        <taxon>Myxobolidae</taxon>
        <taxon>Thelohanellus</taxon>
    </lineage>
</organism>
<reference evidence="7 8" key="1">
    <citation type="journal article" date="2014" name="Genome Biol. Evol.">
        <title>The genome of the myxosporean Thelohanellus kitauei shows adaptations to nutrient acquisition within its fish host.</title>
        <authorList>
            <person name="Yang Y."/>
            <person name="Xiong J."/>
            <person name="Zhou Z."/>
            <person name="Huo F."/>
            <person name="Miao W."/>
            <person name="Ran C."/>
            <person name="Liu Y."/>
            <person name="Zhang J."/>
            <person name="Feng J."/>
            <person name="Wang M."/>
            <person name="Wang M."/>
            <person name="Wang L."/>
            <person name="Yao B."/>
        </authorList>
    </citation>
    <scope>NUCLEOTIDE SEQUENCE [LARGE SCALE GENOMIC DNA]</scope>
    <source>
        <strain evidence="7">Wuqing</strain>
    </source>
</reference>
<dbReference type="SMART" id="SM00653">
    <property type="entry name" value="eIF2B_5"/>
    <property type="match status" value="1"/>
</dbReference>
<protein>
    <recommendedName>
        <fullName evidence="4">Eukaryotic translation initiation factor 2 subunit 2</fullName>
    </recommendedName>
    <alternativeName>
        <fullName evidence="5">Eukaryotic translation initiation factor 2 subunit beta</fullName>
    </alternativeName>
</protein>
<dbReference type="GO" id="GO:0003743">
    <property type="term" value="F:translation initiation factor activity"/>
    <property type="evidence" value="ECO:0007669"/>
    <property type="project" value="UniProtKB-KW"/>
</dbReference>
<dbReference type="InterPro" id="IPR016189">
    <property type="entry name" value="Transl_init_fac_IF2/IF5_N"/>
</dbReference>
<dbReference type="FunFam" id="3.30.30.170:FF:000001">
    <property type="entry name" value="Eukaryotic translation initiation factor 2 subunit"/>
    <property type="match status" value="1"/>
</dbReference>
<dbReference type="InterPro" id="IPR016190">
    <property type="entry name" value="Transl_init_fac_IF2/IF5_Zn-bd"/>
</dbReference>
<dbReference type="GO" id="GO:0003729">
    <property type="term" value="F:mRNA binding"/>
    <property type="evidence" value="ECO:0007669"/>
    <property type="project" value="TreeGrafter"/>
</dbReference>
<dbReference type="PANTHER" id="PTHR23001:SF3">
    <property type="entry name" value="EUKARYOTIC TRANSLATION INITIATION FACTOR 2 SUBUNIT 2"/>
    <property type="match status" value="1"/>
</dbReference>
<name>A0A0C2IUQ9_THEKT</name>
<evidence type="ECO:0000256" key="1">
    <source>
        <dbReference type="ARBA" id="ARBA00010397"/>
    </source>
</evidence>
<evidence type="ECO:0000259" key="6">
    <source>
        <dbReference type="SMART" id="SM00653"/>
    </source>
</evidence>